<feature type="compositionally biased region" description="Basic and acidic residues" evidence="5">
    <location>
        <begin position="388"/>
        <end position="397"/>
    </location>
</feature>
<dbReference type="InterPro" id="IPR050067">
    <property type="entry name" value="IPM_dehydratase_rel_enz"/>
</dbReference>
<evidence type="ECO:0000313" key="8">
    <source>
        <dbReference type="EMBL" id="NSJ50216.1"/>
    </source>
</evidence>
<keyword evidence="4" id="KW-0456">Lyase</keyword>
<evidence type="ECO:0000256" key="3">
    <source>
        <dbReference type="ARBA" id="ARBA00023014"/>
    </source>
</evidence>
<evidence type="ECO:0000313" key="10">
    <source>
        <dbReference type="Proteomes" id="UP001299608"/>
    </source>
</evidence>
<reference evidence="7" key="3">
    <citation type="submission" date="2022-01" db="EMBL/GenBank/DDBJ databases">
        <title>Collection of gut derived symbiotic bacterial strains cultured from healthy donors.</title>
        <authorList>
            <person name="Lin H."/>
            <person name="Kohout C."/>
            <person name="Waligurski E."/>
            <person name="Pamer E.G."/>
        </authorList>
    </citation>
    <scope>NUCLEOTIDE SEQUENCE</scope>
    <source>
        <strain evidence="7">DFI.6.55</strain>
    </source>
</reference>
<evidence type="ECO:0000256" key="2">
    <source>
        <dbReference type="ARBA" id="ARBA00023004"/>
    </source>
</evidence>
<keyword evidence="1" id="KW-0479">Metal-binding</keyword>
<dbReference type="GO" id="GO:0051536">
    <property type="term" value="F:iron-sulfur cluster binding"/>
    <property type="evidence" value="ECO:0007669"/>
    <property type="project" value="UniProtKB-KW"/>
</dbReference>
<dbReference type="InterPro" id="IPR015931">
    <property type="entry name" value="Acnase/IPM_dHydase_lsu_aba_1/3"/>
</dbReference>
<evidence type="ECO:0000256" key="1">
    <source>
        <dbReference type="ARBA" id="ARBA00022723"/>
    </source>
</evidence>
<dbReference type="GO" id="GO:0043436">
    <property type="term" value="P:oxoacid metabolic process"/>
    <property type="evidence" value="ECO:0007669"/>
    <property type="project" value="UniProtKB-ARBA"/>
</dbReference>
<sequence length="397" mass="41506">MEKRMIEKLLGAAQGEIATVSPDMVLVTNGFSHGVTEHVSRVSEPEKVLVMYDHNVPSGSPEDARIFGEILTFSKEYGTRFLQAKGTGLQYLLKEEVKPGQIVVTGSRHSSVLGAVGALGIGVSNTELARVLETGKYHVEVPETLGVQVKGSLGTDCGIVDAALCFLKERNGIQGKAIEFIGGNLTSHEKAVLCHMACGTGAYTAFWTEEGQAGCCLDLDQTVPMLRMPCSDKNSQIKAGFQPASILAGCKIHGGQIGGCNGGTIEDLRKAAAMTEGKKLKLGFRLTVCPAASADYIQAMEEGIITRFIDFGAQISAAGDHSVVPQGAGAMGPGETLLTTGLYTFAGSMGCEDARVMTASVETIMAAASDTEKASGKAAKSTSGMESQEGKDNGNSI</sequence>
<evidence type="ECO:0000313" key="9">
    <source>
        <dbReference type="Proteomes" id="UP000669239"/>
    </source>
</evidence>
<comment type="caution">
    <text evidence="7">The sequence shown here is derived from an EMBL/GenBank/DDBJ whole genome shotgun (WGS) entry which is preliminary data.</text>
</comment>
<gene>
    <name evidence="8" type="ORF">G5B36_16125</name>
    <name evidence="7" type="ORF">L0N08_21650</name>
</gene>
<dbReference type="GO" id="GO:0046872">
    <property type="term" value="F:metal ion binding"/>
    <property type="evidence" value="ECO:0007669"/>
    <property type="project" value="UniProtKB-KW"/>
</dbReference>
<reference evidence="8 9" key="1">
    <citation type="journal article" date="2020" name="Cell Host Microbe">
        <title>Functional and Genomic Variation between Human-Derived Isolates of Lachnospiraceae Reveals Inter- and Intra-Species Diversity.</title>
        <authorList>
            <person name="Sorbara M.T."/>
            <person name="Littmann E.R."/>
            <person name="Fontana E."/>
            <person name="Moody T.U."/>
            <person name="Kohout C.E."/>
            <person name="Gjonbalaj M."/>
            <person name="Eaton V."/>
            <person name="Seok R."/>
            <person name="Leiner I.M."/>
            <person name="Pamer E.G."/>
        </authorList>
    </citation>
    <scope>NUCLEOTIDE SEQUENCE [LARGE SCALE GENOMIC DNA]</scope>
    <source>
        <strain evidence="8 9">MSK.1.17</strain>
    </source>
</reference>
<dbReference type="InterPro" id="IPR001030">
    <property type="entry name" value="Acoase/IPM_deHydtase_lsu_aba"/>
</dbReference>
<evidence type="ECO:0000259" key="6">
    <source>
        <dbReference type="Pfam" id="PF00330"/>
    </source>
</evidence>
<protein>
    <submittedName>
        <fullName evidence="8">3-isopropylmalate dehydratase</fullName>
    </submittedName>
    <submittedName>
        <fullName evidence="7">Aconitase family protein</fullName>
    </submittedName>
</protein>
<evidence type="ECO:0000256" key="4">
    <source>
        <dbReference type="ARBA" id="ARBA00023239"/>
    </source>
</evidence>
<feature type="domain" description="Aconitase/3-isopropylmalate dehydratase large subunit alpha/beta/alpha" evidence="6">
    <location>
        <begin position="232"/>
        <end position="368"/>
    </location>
</feature>
<name>A0AAW5C3C6_9FIRM</name>
<reference evidence="8" key="2">
    <citation type="submission" date="2020-02" db="EMBL/GenBank/DDBJ databases">
        <authorList>
            <person name="Littmann E."/>
            <person name="Sorbara M."/>
        </authorList>
    </citation>
    <scope>NUCLEOTIDE SEQUENCE</scope>
    <source>
        <strain evidence="8">MSK.1.17</strain>
    </source>
</reference>
<dbReference type="PANTHER" id="PTHR43822">
    <property type="entry name" value="HOMOACONITASE, MITOCHONDRIAL-RELATED"/>
    <property type="match status" value="1"/>
</dbReference>
<dbReference type="PANTHER" id="PTHR43822:SF2">
    <property type="entry name" value="HOMOACONITASE, MITOCHONDRIAL"/>
    <property type="match status" value="1"/>
</dbReference>
<organism evidence="7 10">
    <name type="scientific">Enterocloster aldenensis</name>
    <dbReference type="NCBI Taxonomy" id="358742"/>
    <lineage>
        <taxon>Bacteria</taxon>
        <taxon>Bacillati</taxon>
        <taxon>Bacillota</taxon>
        <taxon>Clostridia</taxon>
        <taxon>Lachnospirales</taxon>
        <taxon>Lachnospiraceae</taxon>
        <taxon>Enterocloster</taxon>
    </lineage>
</organism>
<dbReference type="AlphaFoldDB" id="A0AAW5C3C6"/>
<dbReference type="SUPFAM" id="SSF53732">
    <property type="entry name" value="Aconitase iron-sulfur domain"/>
    <property type="match status" value="1"/>
</dbReference>
<evidence type="ECO:0000256" key="5">
    <source>
        <dbReference type="SAM" id="MobiDB-lite"/>
    </source>
</evidence>
<accession>A0AAW5C3C6</accession>
<proteinExistence type="predicted"/>
<keyword evidence="9" id="KW-1185">Reference proteome</keyword>
<dbReference type="GO" id="GO:0016829">
    <property type="term" value="F:lyase activity"/>
    <property type="evidence" value="ECO:0007669"/>
    <property type="project" value="UniProtKB-KW"/>
</dbReference>
<feature type="region of interest" description="Disordered" evidence="5">
    <location>
        <begin position="370"/>
        <end position="397"/>
    </location>
</feature>
<dbReference type="EMBL" id="JAKNGE010000031">
    <property type="protein sequence ID" value="MCG4748032.1"/>
    <property type="molecule type" value="Genomic_DNA"/>
</dbReference>
<keyword evidence="3" id="KW-0411">Iron-sulfur</keyword>
<dbReference type="Proteomes" id="UP001299608">
    <property type="component" value="Unassembled WGS sequence"/>
</dbReference>
<dbReference type="Proteomes" id="UP000669239">
    <property type="component" value="Unassembled WGS sequence"/>
</dbReference>
<evidence type="ECO:0000313" key="7">
    <source>
        <dbReference type="EMBL" id="MCG4748032.1"/>
    </source>
</evidence>
<dbReference type="Gene3D" id="3.30.499.10">
    <property type="entry name" value="Aconitase, domain 3"/>
    <property type="match status" value="2"/>
</dbReference>
<feature type="domain" description="Aconitase/3-isopropylmalate dehydratase large subunit alpha/beta/alpha" evidence="6">
    <location>
        <begin position="63"/>
        <end position="208"/>
    </location>
</feature>
<dbReference type="PRINTS" id="PR00415">
    <property type="entry name" value="ACONITASE"/>
</dbReference>
<keyword evidence="2" id="KW-0408">Iron</keyword>
<dbReference type="EMBL" id="JAAITT010000023">
    <property type="protein sequence ID" value="NSJ50216.1"/>
    <property type="molecule type" value="Genomic_DNA"/>
</dbReference>
<dbReference type="InterPro" id="IPR036008">
    <property type="entry name" value="Aconitase_4Fe-4S_dom"/>
</dbReference>
<dbReference type="Pfam" id="PF00330">
    <property type="entry name" value="Aconitase"/>
    <property type="match status" value="2"/>
</dbReference>
<dbReference type="RefSeq" id="WP_117563370.1">
    <property type="nucleotide sequence ID" value="NZ_JAAITT010000023.1"/>
</dbReference>